<evidence type="ECO:0000256" key="5">
    <source>
        <dbReference type="ARBA" id="ARBA00023118"/>
    </source>
</evidence>
<dbReference type="AlphaFoldDB" id="A0A1I0V779"/>
<evidence type="ECO:0000313" key="9">
    <source>
        <dbReference type="EMBL" id="SFA71930.1"/>
    </source>
</evidence>
<dbReference type="InterPro" id="IPR011545">
    <property type="entry name" value="DEAD/DEAH_box_helicase_dom"/>
</dbReference>
<dbReference type="SMART" id="SM00487">
    <property type="entry name" value="DEXDc"/>
    <property type="match status" value="1"/>
</dbReference>
<evidence type="ECO:0000256" key="4">
    <source>
        <dbReference type="ARBA" id="ARBA00022840"/>
    </source>
</evidence>
<name>A0A1I0V779_9CLOT</name>
<dbReference type="STRING" id="84698.SAMN04488528_1001190"/>
<dbReference type="InterPro" id="IPR027417">
    <property type="entry name" value="P-loop_NTPase"/>
</dbReference>
<dbReference type="Pfam" id="PF22590">
    <property type="entry name" value="Cas3-like_C_2"/>
    <property type="match status" value="1"/>
</dbReference>
<dbReference type="SMART" id="SM00490">
    <property type="entry name" value="HELICc"/>
    <property type="match status" value="1"/>
</dbReference>
<dbReference type="RefSeq" id="WP_090037870.1">
    <property type="nucleotide sequence ID" value="NZ_FOKI01000001.1"/>
</dbReference>
<dbReference type="GO" id="GO:0003676">
    <property type="term" value="F:nucleic acid binding"/>
    <property type="evidence" value="ECO:0007669"/>
    <property type="project" value="InterPro"/>
</dbReference>
<dbReference type="SUPFAM" id="SSF52540">
    <property type="entry name" value="P-loop containing nucleoside triphosphate hydrolases"/>
    <property type="match status" value="1"/>
</dbReference>
<dbReference type="CDD" id="cd09641">
    <property type="entry name" value="Cas3''_I"/>
    <property type="match status" value="1"/>
</dbReference>
<dbReference type="GO" id="GO:0016787">
    <property type="term" value="F:hydrolase activity"/>
    <property type="evidence" value="ECO:0007669"/>
    <property type="project" value="UniProtKB-KW"/>
</dbReference>
<evidence type="ECO:0000259" key="6">
    <source>
        <dbReference type="PROSITE" id="PS51192"/>
    </source>
</evidence>
<dbReference type="NCBIfam" id="TIGR01596">
    <property type="entry name" value="cas3_HD"/>
    <property type="match status" value="1"/>
</dbReference>
<reference evidence="9 10" key="1">
    <citation type="submission" date="2016-10" db="EMBL/GenBank/DDBJ databases">
        <authorList>
            <person name="de Groot N.N."/>
        </authorList>
    </citation>
    <scope>NUCLEOTIDE SEQUENCE [LARGE SCALE GENOMIC DNA]</scope>
    <source>
        <strain evidence="9 10">DSM 12271</strain>
    </source>
</reference>
<accession>A0A1I0V779</accession>
<feature type="domain" description="Helicase C-terminal" evidence="7">
    <location>
        <begin position="557"/>
        <end position="702"/>
    </location>
</feature>
<dbReference type="Gene3D" id="3.40.50.300">
    <property type="entry name" value="P-loop containing nucleotide triphosphate hydrolases"/>
    <property type="match status" value="2"/>
</dbReference>
<evidence type="ECO:0000259" key="7">
    <source>
        <dbReference type="PROSITE" id="PS51194"/>
    </source>
</evidence>
<dbReference type="GO" id="GO:0004386">
    <property type="term" value="F:helicase activity"/>
    <property type="evidence" value="ECO:0007669"/>
    <property type="project" value="UniProtKB-KW"/>
</dbReference>
<dbReference type="GO" id="GO:0051607">
    <property type="term" value="P:defense response to virus"/>
    <property type="evidence" value="ECO:0007669"/>
    <property type="project" value="UniProtKB-KW"/>
</dbReference>
<dbReference type="InterPro" id="IPR006483">
    <property type="entry name" value="CRISPR-assoc_Cas3_HD"/>
</dbReference>
<dbReference type="EMBL" id="FOKI01000001">
    <property type="protein sequence ID" value="SFA71930.1"/>
    <property type="molecule type" value="Genomic_DNA"/>
</dbReference>
<dbReference type="Pfam" id="PF00270">
    <property type="entry name" value="DEAD"/>
    <property type="match status" value="1"/>
</dbReference>
<dbReference type="InterPro" id="IPR006474">
    <property type="entry name" value="Helicase_Cas3_CRISPR-ass_core"/>
</dbReference>
<dbReference type="InterPro" id="IPR001650">
    <property type="entry name" value="Helicase_C-like"/>
</dbReference>
<sequence length="862" mass="101791">MYFDNIEKFKIDEHIKDNKNIYAHKSEDNTRFETLKEHLDLSEQYLYKIIKSKKLDNVLLNFQNYLFNEECEEGIKLFKEMMLNILYMHDLGKINCCFQYKKMENTFFKNNEGLNFNYSNHSMLSSLIYINYYFKRIKELEKTTPKIKDKLRFFMMINSYVISKHHGSLDSFEEYEKKFLEEDGEGTRLYTEQLSIFKSSYNEDLIFEKKPKLMKKLFGLAKSFLDKELCAGKENFYIYIYERFMSSLLLGCDYYSTSQFMNNSEINDFGQILDVNEFYDLLKETKIYKCIRNYEKENYLKKDNFLNVTDINILRNEMFLDAEKTLEKNINSNIYYLEAPTGSGKSNVALNLSFKLIEKDNSINKIFNVYPFNTLIEQNIDNLEKVFGFNKKLFNEIAVINSLVPIKEVMREESKDEKNEKVNYNDSLLNRQFLNYPVVLTTHVSIFNYLFGTSKEDLFPLIQIANSVIILDEIQSYKNSIWKEIIMFLNCYAEILNIKIIIMSATLPELNKLIDYGDTNTIKLIKDRDKYFKNPMFKDRVLIDFSLLEENNNDYDALKNHVLNNAKNTKHNILIEFINKKRALEFFYDLIDNLDDERKILLITGDDNSIERNEIIATVKNEKNIILVATQVIEAGVDIDMDIGYKDISMVDSDEQFLGRINRSCKKPKCTVYFFDLDSASSIYKGDYRKEKSLTLKSDSIRELLLEKDFQKYYNLILKRINGESEKLNGNNIQAFINDVIGKLNFLGVEQKMKLIDDDKDEVTVFLCREISLENGEILNGKDVWDDYKNLLKNSDLDYAEKKVKLSKITSNLNYYIYKVKSRDFSYNKRLGEIYCIDEGEKYFTNGKFDRESFNTGASDFI</sequence>
<keyword evidence="10" id="KW-1185">Reference proteome</keyword>
<gene>
    <name evidence="9" type="ORF">SAMN04488528_1001190</name>
</gene>
<dbReference type="NCBIfam" id="TIGR01587">
    <property type="entry name" value="cas3_core"/>
    <property type="match status" value="1"/>
</dbReference>
<proteinExistence type="predicted"/>
<evidence type="ECO:0000259" key="8">
    <source>
        <dbReference type="PROSITE" id="PS51643"/>
    </source>
</evidence>
<keyword evidence="4" id="KW-0067">ATP-binding</keyword>
<evidence type="ECO:0000313" key="10">
    <source>
        <dbReference type="Proteomes" id="UP000198619"/>
    </source>
</evidence>
<keyword evidence="1" id="KW-0547">Nucleotide-binding</keyword>
<evidence type="ECO:0000256" key="1">
    <source>
        <dbReference type="ARBA" id="ARBA00022741"/>
    </source>
</evidence>
<dbReference type="GO" id="GO:0005524">
    <property type="term" value="F:ATP binding"/>
    <property type="evidence" value="ECO:0007669"/>
    <property type="project" value="UniProtKB-KW"/>
</dbReference>
<feature type="domain" description="HD Cas3-type" evidence="8">
    <location>
        <begin position="28"/>
        <end position="255"/>
    </location>
</feature>
<feature type="domain" description="Helicase ATP-binding" evidence="6">
    <location>
        <begin position="326"/>
        <end position="525"/>
    </location>
</feature>
<keyword evidence="5" id="KW-0051">Antiviral defense</keyword>
<keyword evidence="3" id="KW-0347">Helicase</keyword>
<protein>
    <submittedName>
        <fullName evidence="9">CRISPR-associated helicase, Cas3 family</fullName>
    </submittedName>
</protein>
<evidence type="ECO:0000256" key="3">
    <source>
        <dbReference type="ARBA" id="ARBA00022806"/>
    </source>
</evidence>
<dbReference type="InterPro" id="IPR054712">
    <property type="entry name" value="Cas3-like_dom"/>
</dbReference>
<dbReference type="Proteomes" id="UP000198619">
    <property type="component" value="Unassembled WGS sequence"/>
</dbReference>
<dbReference type="PROSITE" id="PS51643">
    <property type="entry name" value="HD_CAS3"/>
    <property type="match status" value="1"/>
</dbReference>
<dbReference type="InterPro" id="IPR014001">
    <property type="entry name" value="Helicase_ATP-bd"/>
</dbReference>
<evidence type="ECO:0000256" key="2">
    <source>
        <dbReference type="ARBA" id="ARBA00022801"/>
    </source>
</evidence>
<dbReference type="PROSITE" id="PS51192">
    <property type="entry name" value="HELICASE_ATP_BIND_1"/>
    <property type="match status" value="1"/>
</dbReference>
<organism evidence="9 10">
    <name type="scientific">Clostridium frigidicarnis</name>
    <dbReference type="NCBI Taxonomy" id="84698"/>
    <lineage>
        <taxon>Bacteria</taxon>
        <taxon>Bacillati</taxon>
        <taxon>Bacillota</taxon>
        <taxon>Clostridia</taxon>
        <taxon>Eubacteriales</taxon>
        <taxon>Clostridiaceae</taxon>
        <taxon>Clostridium</taxon>
    </lineage>
</organism>
<keyword evidence="2" id="KW-0378">Hydrolase</keyword>
<dbReference type="OrthoDB" id="9810236at2"/>
<dbReference type="PROSITE" id="PS51194">
    <property type="entry name" value="HELICASE_CTER"/>
    <property type="match status" value="1"/>
</dbReference>